<keyword evidence="6" id="KW-0675">Receptor</keyword>
<keyword evidence="5 9" id="KW-0472">Membrane</keyword>
<dbReference type="InterPro" id="IPR000276">
    <property type="entry name" value="GPCR_Rhodpsn"/>
</dbReference>
<evidence type="ECO:0000256" key="6">
    <source>
        <dbReference type="ARBA" id="ARBA00023170"/>
    </source>
</evidence>
<feature type="transmembrane region" description="Helical" evidence="9">
    <location>
        <begin position="385"/>
        <end position="408"/>
    </location>
</feature>
<dbReference type="GO" id="GO:0005886">
    <property type="term" value="C:plasma membrane"/>
    <property type="evidence" value="ECO:0007669"/>
    <property type="project" value="TreeGrafter"/>
</dbReference>
<evidence type="ECO:0000256" key="8">
    <source>
        <dbReference type="SAM" id="MobiDB-lite"/>
    </source>
</evidence>
<dbReference type="InterPro" id="IPR017452">
    <property type="entry name" value="GPCR_Rhodpsn_7TM"/>
</dbReference>
<dbReference type="SUPFAM" id="SSF81321">
    <property type="entry name" value="Family A G protein-coupled receptor-like"/>
    <property type="match status" value="1"/>
</dbReference>
<dbReference type="PANTHER" id="PTHR45695">
    <property type="entry name" value="LEUCOKININ RECEPTOR-RELATED"/>
    <property type="match status" value="1"/>
</dbReference>
<dbReference type="EnsemblMetazoa" id="BGLB016412-RA">
    <property type="protein sequence ID" value="BGLB016412-PA"/>
    <property type="gene ID" value="BGLB016412"/>
</dbReference>
<protein>
    <recommendedName>
        <fullName evidence="10">G-protein coupled receptors family 1 profile domain-containing protein</fullName>
    </recommendedName>
</protein>
<feature type="domain" description="G-protein coupled receptors family 1 profile" evidence="10">
    <location>
        <begin position="227"/>
        <end position="499"/>
    </location>
</feature>
<organism evidence="11 12">
    <name type="scientific">Biomphalaria glabrata</name>
    <name type="common">Bloodfluke planorb</name>
    <name type="synonym">Freshwater snail</name>
    <dbReference type="NCBI Taxonomy" id="6526"/>
    <lineage>
        <taxon>Eukaryota</taxon>
        <taxon>Metazoa</taxon>
        <taxon>Spiralia</taxon>
        <taxon>Lophotrochozoa</taxon>
        <taxon>Mollusca</taxon>
        <taxon>Gastropoda</taxon>
        <taxon>Heterobranchia</taxon>
        <taxon>Euthyneura</taxon>
        <taxon>Panpulmonata</taxon>
        <taxon>Hygrophila</taxon>
        <taxon>Lymnaeoidea</taxon>
        <taxon>Planorbidae</taxon>
        <taxon>Biomphalaria</taxon>
    </lineage>
</organism>
<evidence type="ECO:0000256" key="1">
    <source>
        <dbReference type="ARBA" id="ARBA00004141"/>
    </source>
</evidence>
<dbReference type="OrthoDB" id="5975505at2759"/>
<dbReference type="PROSITE" id="PS50262">
    <property type="entry name" value="G_PROTEIN_RECEP_F1_2"/>
    <property type="match status" value="1"/>
</dbReference>
<keyword evidence="7" id="KW-0807">Transducer</keyword>
<gene>
    <name evidence="11" type="primary">106071000</name>
</gene>
<evidence type="ECO:0000256" key="5">
    <source>
        <dbReference type="ARBA" id="ARBA00023136"/>
    </source>
</evidence>
<dbReference type="STRING" id="6526.A0A2C9K803"/>
<keyword evidence="4" id="KW-0297">G-protein coupled receptor</keyword>
<feature type="transmembrane region" description="Helical" evidence="9">
    <location>
        <begin position="247"/>
        <end position="267"/>
    </location>
</feature>
<accession>A0A2C9K803</accession>
<feature type="region of interest" description="Disordered" evidence="8">
    <location>
        <begin position="46"/>
        <end position="67"/>
    </location>
</feature>
<keyword evidence="3 9" id="KW-1133">Transmembrane helix</keyword>
<dbReference type="Gene3D" id="1.20.1070.10">
    <property type="entry name" value="Rhodopsin 7-helix transmembrane proteins"/>
    <property type="match status" value="1"/>
</dbReference>
<feature type="transmembrane region" description="Helical" evidence="9">
    <location>
        <begin position="442"/>
        <end position="463"/>
    </location>
</feature>
<dbReference type="KEGG" id="bgt:106071000"/>
<evidence type="ECO:0000313" key="12">
    <source>
        <dbReference type="Proteomes" id="UP000076420"/>
    </source>
</evidence>
<name>A0A2C9K803_BIOGL</name>
<dbReference type="PANTHER" id="PTHR45695:SF9">
    <property type="entry name" value="LEUCOKININ RECEPTOR"/>
    <property type="match status" value="1"/>
</dbReference>
<dbReference type="VEuPathDB" id="VectorBase:BGLAX_040831"/>
<comment type="subcellular location">
    <subcellularLocation>
        <location evidence="1">Membrane</location>
        <topology evidence="1">Multi-pass membrane protein</topology>
    </subcellularLocation>
</comment>
<evidence type="ECO:0000256" key="9">
    <source>
        <dbReference type="SAM" id="Phobius"/>
    </source>
</evidence>
<evidence type="ECO:0000256" key="3">
    <source>
        <dbReference type="ARBA" id="ARBA00022989"/>
    </source>
</evidence>
<evidence type="ECO:0000256" key="7">
    <source>
        <dbReference type="ARBA" id="ARBA00023224"/>
    </source>
</evidence>
<feature type="transmembrane region" description="Helical" evidence="9">
    <location>
        <begin position="215"/>
        <end position="235"/>
    </location>
</feature>
<evidence type="ECO:0000259" key="10">
    <source>
        <dbReference type="PROSITE" id="PS50262"/>
    </source>
</evidence>
<feature type="transmembrane region" description="Helical" evidence="9">
    <location>
        <begin position="287"/>
        <end position="306"/>
    </location>
</feature>
<dbReference type="Pfam" id="PF00001">
    <property type="entry name" value="7tm_1"/>
    <property type="match status" value="1"/>
</dbReference>
<dbReference type="AlphaFoldDB" id="A0A2C9K803"/>
<evidence type="ECO:0000313" key="11">
    <source>
        <dbReference type="EnsemblMetazoa" id="BGLB016412-PA"/>
    </source>
</evidence>
<dbReference type="GO" id="GO:0004930">
    <property type="term" value="F:G protein-coupled receptor activity"/>
    <property type="evidence" value="ECO:0007669"/>
    <property type="project" value="UniProtKB-KW"/>
</dbReference>
<evidence type="ECO:0000256" key="2">
    <source>
        <dbReference type="ARBA" id="ARBA00022692"/>
    </source>
</evidence>
<dbReference type="PRINTS" id="PR00237">
    <property type="entry name" value="GPCRRHODOPSN"/>
</dbReference>
<reference evidence="11" key="1">
    <citation type="submission" date="2020-05" db="UniProtKB">
        <authorList>
            <consortium name="EnsemblMetazoa"/>
        </authorList>
    </citation>
    <scope>IDENTIFICATION</scope>
    <source>
        <strain evidence="11">BB02</strain>
    </source>
</reference>
<keyword evidence="2 9" id="KW-0812">Transmembrane</keyword>
<sequence length="580" mass="66411">MSNHEHDYMSNHEHDYMSNHEHDLMSNHEHDYMSNHEHDYMSNHEHDHMSNHEHDYMSNHEHDHMSNHEHDLMSNHEHDHMSNHEYDHMSNHEHDHMSNHEMMDYMLPTEPELIFADRSTELTNFSNNNTDLNETQFKLAPSSSLSTAKPLIDLVTTAATFISWGTSEVIGKNTTYATTAKRSICGVSYNIDVSRVPYPRSVSEASLWEVVVKCLLVGALMLMAVVGNLLIIVIVSTSKKMKTTTNYYIVNLAVADLLVACFPMWIYVIADVTEGWILGGFLCKFNAFVQTSAITAISLTMMAIAGDRFFAIVYPLKARVTQRKVRLVVFFVWVCSLAIAVPPLIVYNYYERRWSNYLETFCHDIWPARERSDGSCDQGIIAERVYWAVVISVLNWIPMVMMTINYAVIIHRLHSTRVVSTNSGSLGMSIIQRRSAKKVVKMLFILLLTFIVCTVPFQVVTIYENYKDRITKLPSWYHPVFFTAVTLMYAHSGINPVMYGAMNQTFQEGFKQLLRRIGKHKRKSSQAQGKCTALHRPRICVVNNGKLDLDFTSSISHLIESKSSPTTPYKTFSTSASSPR</sequence>
<evidence type="ECO:0000256" key="4">
    <source>
        <dbReference type="ARBA" id="ARBA00023040"/>
    </source>
</evidence>
<feature type="transmembrane region" description="Helical" evidence="9">
    <location>
        <begin position="475"/>
        <end position="494"/>
    </location>
</feature>
<dbReference type="VEuPathDB" id="VectorBase:BGLB016412"/>
<dbReference type="CDD" id="cd00637">
    <property type="entry name" value="7tm_classA_rhodopsin-like"/>
    <property type="match status" value="1"/>
</dbReference>
<proteinExistence type="predicted"/>
<feature type="transmembrane region" description="Helical" evidence="9">
    <location>
        <begin position="327"/>
        <end position="350"/>
    </location>
</feature>
<dbReference type="Proteomes" id="UP000076420">
    <property type="component" value="Unassembled WGS sequence"/>
</dbReference>